<dbReference type="InterPro" id="IPR029033">
    <property type="entry name" value="His_PPase_superfam"/>
</dbReference>
<keyword evidence="9" id="KW-1185">Reference proteome</keyword>
<dbReference type="OMA" id="WQPGLTF"/>
<reference evidence="8 9" key="1">
    <citation type="journal article" date="2015" name="Sci. Rep.">
        <title>Genome of the facultative scuticociliatosis pathogen Pseudocohnilembus persalinus provides insight into its virulence through horizontal gene transfer.</title>
        <authorList>
            <person name="Xiong J."/>
            <person name="Wang G."/>
            <person name="Cheng J."/>
            <person name="Tian M."/>
            <person name="Pan X."/>
            <person name="Warren A."/>
            <person name="Jiang C."/>
            <person name="Yuan D."/>
            <person name="Miao W."/>
        </authorList>
    </citation>
    <scope>NUCLEOTIDE SEQUENCE [LARGE SCALE GENOMIC DNA]</scope>
    <source>
        <strain evidence="8">36N120E</strain>
    </source>
</reference>
<evidence type="ECO:0000313" key="9">
    <source>
        <dbReference type="Proteomes" id="UP000054937"/>
    </source>
</evidence>
<evidence type="ECO:0000256" key="2">
    <source>
        <dbReference type="ARBA" id="ARBA00005375"/>
    </source>
</evidence>
<dbReference type="InParanoid" id="A0A0V0QP30"/>
<feature type="signal peptide" evidence="7">
    <location>
        <begin position="1"/>
        <end position="20"/>
    </location>
</feature>
<dbReference type="InterPro" id="IPR050645">
    <property type="entry name" value="Histidine_acid_phosphatase"/>
</dbReference>
<dbReference type="Pfam" id="PF00328">
    <property type="entry name" value="His_Phos_2"/>
    <property type="match status" value="1"/>
</dbReference>
<evidence type="ECO:0000256" key="6">
    <source>
        <dbReference type="ARBA" id="ARBA00023180"/>
    </source>
</evidence>
<dbReference type="PANTHER" id="PTHR11567">
    <property type="entry name" value="ACID PHOSPHATASE-RELATED"/>
    <property type="match status" value="1"/>
</dbReference>
<comment type="caution">
    <text evidence="8">The sequence shown here is derived from an EMBL/GenBank/DDBJ whole genome shotgun (WGS) entry which is preliminary data.</text>
</comment>
<evidence type="ECO:0000313" key="8">
    <source>
        <dbReference type="EMBL" id="KRX04095.1"/>
    </source>
</evidence>
<dbReference type="Gene3D" id="3.40.50.1240">
    <property type="entry name" value="Phosphoglycerate mutase-like"/>
    <property type="match status" value="1"/>
</dbReference>
<dbReference type="OrthoDB" id="299201at2759"/>
<evidence type="ECO:0000256" key="1">
    <source>
        <dbReference type="ARBA" id="ARBA00000032"/>
    </source>
</evidence>
<dbReference type="EMBL" id="LDAU01000121">
    <property type="protein sequence ID" value="KRX04095.1"/>
    <property type="molecule type" value="Genomic_DNA"/>
</dbReference>
<evidence type="ECO:0000256" key="4">
    <source>
        <dbReference type="ARBA" id="ARBA00022801"/>
    </source>
</evidence>
<comment type="catalytic activity">
    <reaction evidence="1">
        <text>a phosphate monoester + H2O = an alcohol + phosphate</text>
        <dbReference type="Rhea" id="RHEA:15017"/>
        <dbReference type="ChEBI" id="CHEBI:15377"/>
        <dbReference type="ChEBI" id="CHEBI:30879"/>
        <dbReference type="ChEBI" id="CHEBI:43474"/>
        <dbReference type="ChEBI" id="CHEBI:67140"/>
        <dbReference type="EC" id="3.1.3.2"/>
    </reaction>
</comment>
<gene>
    <name evidence="8" type="ORF">PPERSA_08310</name>
</gene>
<evidence type="ECO:0000256" key="5">
    <source>
        <dbReference type="ARBA" id="ARBA00023157"/>
    </source>
</evidence>
<dbReference type="GO" id="GO:0003993">
    <property type="term" value="F:acid phosphatase activity"/>
    <property type="evidence" value="ECO:0007669"/>
    <property type="project" value="UniProtKB-EC"/>
</dbReference>
<keyword evidence="5" id="KW-1015">Disulfide bond</keyword>
<comment type="similarity">
    <text evidence="2">Belongs to the histidine acid phosphatase family.</text>
</comment>
<keyword evidence="3 7" id="KW-0732">Signal</keyword>
<keyword evidence="6" id="KW-0325">Glycoprotein</keyword>
<dbReference type="Proteomes" id="UP000054937">
    <property type="component" value="Unassembled WGS sequence"/>
</dbReference>
<evidence type="ECO:0008006" key="10">
    <source>
        <dbReference type="Google" id="ProtNLM"/>
    </source>
</evidence>
<dbReference type="InterPro" id="IPR000560">
    <property type="entry name" value="His_Pase_clade-2"/>
</dbReference>
<feature type="chain" id="PRO_5006867529" description="Histidine phosphatase superfamily, clade-2" evidence="7">
    <location>
        <begin position="21"/>
        <end position="489"/>
    </location>
</feature>
<proteinExistence type="inferred from homology"/>
<accession>A0A0V0QP30</accession>
<dbReference type="AlphaFoldDB" id="A0A0V0QP30"/>
<dbReference type="CDD" id="cd07061">
    <property type="entry name" value="HP_HAP_like"/>
    <property type="match status" value="1"/>
</dbReference>
<name>A0A0V0QP30_PSEPJ</name>
<dbReference type="PANTHER" id="PTHR11567:SF211">
    <property type="entry name" value="PROSTATIC ACID PHOSPHATASE"/>
    <property type="match status" value="1"/>
</dbReference>
<evidence type="ECO:0000256" key="7">
    <source>
        <dbReference type="SAM" id="SignalP"/>
    </source>
</evidence>
<protein>
    <recommendedName>
        <fullName evidence="10">Histidine phosphatase superfamily, clade-2</fullName>
    </recommendedName>
</protein>
<evidence type="ECO:0000256" key="3">
    <source>
        <dbReference type="ARBA" id="ARBA00022729"/>
    </source>
</evidence>
<organism evidence="8 9">
    <name type="scientific">Pseudocohnilembus persalinus</name>
    <name type="common">Ciliate</name>
    <dbReference type="NCBI Taxonomy" id="266149"/>
    <lineage>
        <taxon>Eukaryota</taxon>
        <taxon>Sar</taxon>
        <taxon>Alveolata</taxon>
        <taxon>Ciliophora</taxon>
        <taxon>Intramacronucleata</taxon>
        <taxon>Oligohymenophorea</taxon>
        <taxon>Scuticociliatia</taxon>
        <taxon>Philasterida</taxon>
        <taxon>Pseudocohnilembidae</taxon>
        <taxon>Pseudocohnilembus</taxon>
    </lineage>
</organism>
<keyword evidence="4" id="KW-0378">Hydrolase</keyword>
<sequence length="489" mass="57845">MINKFLNLFLISILLTLTNSKLSFVFSAYRHGARYTQKNYYDGKDQPHGKLSPTGIRQHYELGQIIRKKYIEDLKFLNETYNFDEIYTFSTDVDRTIQSANSQLMGMYPFKTGQDIYHNVDKEYLIPPYEGIQYENLGDEALPDLYVPPIIHNTNTESNIIMYPQCNNIISKLIKFATKPATLLQAKNFISWSKPTLQYTRELFNDTSLQIYDLPYIQDVLVCDMYNGRTLPYGFSPDSVYWKNLTYFVSYISYFAQQDTEVLDIVNSGVMNLLIQNFDSVVKKTNGKYKWTMLSAHDSNLSNYLPAFNLTSSKCLKQIYETGKTKSLNCNDSPPFAANLFIELYENDENTNQNENYNDYYVKIQYDGEYQYMCEKKQTQCNYAEFRERILYHSYTDQERDEICNNNKQNQQTQSQEYQEIAEHLQKGEWKDFFKIFYNNHQQLLDQDIENYEVNPVLNKKINNNNLKRNQEIIYEINDDFQQLFEITI</sequence>
<dbReference type="SUPFAM" id="SSF53254">
    <property type="entry name" value="Phosphoglycerate mutase-like"/>
    <property type="match status" value="1"/>
</dbReference>